<dbReference type="Proteomes" id="UP000177876">
    <property type="component" value="Unassembled WGS sequence"/>
</dbReference>
<sequence length="362" mass="41012">MAGELEVTEELRKQFAEENAAALKREGLDPDRVEVWEDGYRTAEVENAFEWWYFDAQFEDGSTVVVVFNTKSMIKPKGPMDPAVLIIYKDTNDKRETFDSHVDLKEFSSSTKSCDVRIGPSWVKGDLESYQVHAEAQGFTVDLDIKRKTASWRPGAAINYLNEAKTKFFAWVVAVPYGEVEGSLGKDGKSWKVKGSLYHDHNWGNATVGSMIDHWYWGRAHVEDFTIIFAQLVTVKIFGHGGIKLPVFFLAKGDTILTDDSLPLRLETADPVDGPGGQSYPTRLDWSWETEEGSVDIALRNPRLMVDLDLVADFPGWVKPFIHLIANPYYYDFDAELELSVDLGGVKEKVKGRTVFEKMMFR</sequence>
<evidence type="ECO:0000313" key="2">
    <source>
        <dbReference type="EMBL" id="OFW58313.1"/>
    </source>
</evidence>
<accession>A0A1F2WN81</accession>
<feature type="domain" description="AttH" evidence="1">
    <location>
        <begin position="50"/>
        <end position="205"/>
    </location>
</feature>
<protein>
    <recommendedName>
        <fullName evidence="1">AttH domain-containing protein</fullName>
    </recommendedName>
</protein>
<dbReference type="Pfam" id="PF07143">
    <property type="entry name" value="CrtC"/>
    <property type="match status" value="1"/>
</dbReference>
<dbReference type="InterPro" id="IPR010791">
    <property type="entry name" value="AttH_dom"/>
</dbReference>
<organism evidence="2 3">
    <name type="scientific">Candidatus Solincola sediminis</name>
    <dbReference type="NCBI Taxonomy" id="1797199"/>
    <lineage>
        <taxon>Bacteria</taxon>
        <taxon>Bacillati</taxon>
        <taxon>Actinomycetota</taxon>
        <taxon>Candidatus Geothermincolia</taxon>
        <taxon>Candidatus Geothermincolales</taxon>
        <taxon>Candidatus Geothermincolaceae</taxon>
        <taxon>Candidatus Solincola</taxon>
    </lineage>
</organism>
<comment type="caution">
    <text evidence="2">The sequence shown here is derived from an EMBL/GenBank/DDBJ whole genome shotgun (WGS) entry which is preliminary data.</text>
</comment>
<gene>
    <name evidence="2" type="ORF">A2Y75_01845</name>
</gene>
<dbReference type="InterPro" id="IPR023374">
    <property type="entry name" value="AttH-like_dom_sf"/>
</dbReference>
<dbReference type="AlphaFoldDB" id="A0A1F2WN81"/>
<dbReference type="EMBL" id="MELK01000024">
    <property type="protein sequence ID" value="OFW58313.1"/>
    <property type="molecule type" value="Genomic_DNA"/>
</dbReference>
<proteinExistence type="predicted"/>
<dbReference type="STRING" id="1797197.A2Y75_01845"/>
<evidence type="ECO:0000259" key="1">
    <source>
        <dbReference type="Pfam" id="PF07143"/>
    </source>
</evidence>
<reference evidence="2 3" key="1">
    <citation type="journal article" date="2016" name="Nat. Commun.">
        <title>Thousands of microbial genomes shed light on interconnected biogeochemical processes in an aquifer system.</title>
        <authorList>
            <person name="Anantharaman K."/>
            <person name="Brown C.T."/>
            <person name="Hug L.A."/>
            <person name="Sharon I."/>
            <person name="Castelle C.J."/>
            <person name="Probst A.J."/>
            <person name="Thomas B.C."/>
            <person name="Singh A."/>
            <person name="Wilkins M.J."/>
            <person name="Karaoz U."/>
            <person name="Brodie E.L."/>
            <person name="Williams K.H."/>
            <person name="Hubbard S.S."/>
            <person name="Banfield J.F."/>
        </authorList>
    </citation>
    <scope>NUCLEOTIDE SEQUENCE [LARGE SCALE GENOMIC DNA]</scope>
</reference>
<evidence type="ECO:0000313" key="3">
    <source>
        <dbReference type="Proteomes" id="UP000177876"/>
    </source>
</evidence>
<name>A0A1F2WN81_9ACTN</name>
<dbReference type="SUPFAM" id="SSF159245">
    <property type="entry name" value="AttH-like"/>
    <property type="match status" value="1"/>
</dbReference>
<dbReference type="Gene3D" id="2.40.370.10">
    <property type="entry name" value="AttH-like domain"/>
    <property type="match status" value="1"/>
</dbReference>